<gene>
    <name evidence="1" type="ORF">TWF696_008493</name>
</gene>
<reference evidence="1 2" key="1">
    <citation type="submission" date="2019-10" db="EMBL/GenBank/DDBJ databases">
        <authorList>
            <person name="Palmer J.M."/>
        </authorList>
    </citation>
    <scope>NUCLEOTIDE SEQUENCE [LARGE SCALE GENOMIC DNA]</scope>
    <source>
        <strain evidence="1 2">TWF696</strain>
    </source>
</reference>
<proteinExistence type="predicted"/>
<organism evidence="1 2">
    <name type="scientific">Orbilia brochopaga</name>
    <dbReference type="NCBI Taxonomy" id="3140254"/>
    <lineage>
        <taxon>Eukaryota</taxon>
        <taxon>Fungi</taxon>
        <taxon>Dikarya</taxon>
        <taxon>Ascomycota</taxon>
        <taxon>Pezizomycotina</taxon>
        <taxon>Orbiliomycetes</taxon>
        <taxon>Orbiliales</taxon>
        <taxon>Orbiliaceae</taxon>
        <taxon>Orbilia</taxon>
    </lineage>
</organism>
<evidence type="ECO:0000313" key="1">
    <source>
        <dbReference type="EMBL" id="KAK6341417.1"/>
    </source>
</evidence>
<comment type="caution">
    <text evidence="1">The sequence shown here is derived from an EMBL/GenBank/DDBJ whole genome shotgun (WGS) entry which is preliminary data.</text>
</comment>
<protein>
    <submittedName>
        <fullName evidence="1">Uncharacterized protein</fullName>
    </submittedName>
</protein>
<dbReference type="Proteomes" id="UP001375240">
    <property type="component" value="Unassembled WGS sequence"/>
</dbReference>
<dbReference type="EMBL" id="JAVHNQ010000007">
    <property type="protein sequence ID" value="KAK6341417.1"/>
    <property type="molecule type" value="Genomic_DNA"/>
</dbReference>
<keyword evidence="2" id="KW-1185">Reference proteome</keyword>
<accession>A0AAV9UH34</accession>
<dbReference type="AlphaFoldDB" id="A0AAV9UH34"/>
<name>A0AAV9UH34_9PEZI</name>
<evidence type="ECO:0000313" key="2">
    <source>
        <dbReference type="Proteomes" id="UP001375240"/>
    </source>
</evidence>
<sequence length="201" mass="21133">MMAVARPSATLLVVRIVAFSEADPDRGQGLARKWAAAQVAVTACILPALDIAVGRGQGLSVARTVLLEVEIECMEGVFGSAYGQDRILVETPTSPPADAIVLAVDIETDVGFPVPFFGLEPGMDLESPVSSFDHPDMGLAGLEGLGGFEGLEGLERLDGLEGPARFARGLREPVGALELKWELLKLASALLQLASKPLEDV</sequence>